<evidence type="ECO:0000256" key="7">
    <source>
        <dbReference type="SAM" id="SignalP"/>
    </source>
</evidence>
<reference evidence="8 9" key="1">
    <citation type="journal article" date="2018" name="Nat. Ecol. Evol.">
        <title>Pezizomycetes genomes reveal the molecular basis of ectomycorrhizal truffle lifestyle.</title>
        <authorList>
            <person name="Murat C."/>
            <person name="Payen T."/>
            <person name="Noel B."/>
            <person name="Kuo A."/>
            <person name="Morin E."/>
            <person name="Chen J."/>
            <person name="Kohler A."/>
            <person name="Krizsan K."/>
            <person name="Balestrini R."/>
            <person name="Da Silva C."/>
            <person name="Montanini B."/>
            <person name="Hainaut M."/>
            <person name="Levati E."/>
            <person name="Barry K.W."/>
            <person name="Belfiori B."/>
            <person name="Cichocki N."/>
            <person name="Clum A."/>
            <person name="Dockter R.B."/>
            <person name="Fauchery L."/>
            <person name="Guy J."/>
            <person name="Iotti M."/>
            <person name="Le Tacon F."/>
            <person name="Lindquist E.A."/>
            <person name="Lipzen A."/>
            <person name="Malagnac F."/>
            <person name="Mello A."/>
            <person name="Molinier V."/>
            <person name="Miyauchi S."/>
            <person name="Poulain J."/>
            <person name="Riccioni C."/>
            <person name="Rubini A."/>
            <person name="Sitrit Y."/>
            <person name="Splivallo R."/>
            <person name="Traeger S."/>
            <person name="Wang M."/>
            <person name="Zifcakova L."/>
            <person name="Wipf D."/>
            <person name="Zambonelli A."/>
            <person name="Paolocci F."/>
            <person name="Nowrousian M."/>
            <person name="Ottonello S."/>
            <person name="Baldrian P."/>
            <person name="Spatafora J.W."/>
            <person name="Henrissat B."/>
            <person name="Nagy L.G."/>
            <person name="Aury J.M."/>
            <person name="Wincker P."/>
            <person name="Grigoriev I.V."/>
            <person name="Bonfante P."/>
            <person name="Martin F.M."/>
        </authorList>
    </citation>
    <scope>NUCLEOTIDE SEQUENCE [LARGE SCALE GENOMIC DNA]</scope>
    <source>
        <strain evidence="8 9">CCBAS932</strain>
    </source>
</reference>
<dbReference type="InterPro" id="IPR051694">
    <property type="entry name" value="Immunoregulatory_rcpt-like"/>
</dbReference>
<sequence length="300" mass="32191">MRLQRGLSYRLVLVLILPAAYCQITPWPVSFITPRSGSVLTKGDSFNVTWLMNEEYGYAVLDLNICRTVDSDVTTCEFPNPNGINYTTDRYFSSQTWTPSLSLASGDGYFLMLTDIDMPAVYITSDRFTLRGPSFSSLETTTVTISPPTNSVALSTFPTSSPTMTAPTLPESSSTQSSSDSSPAAAIGGSVGGVFAAIVIAFILISRRKGWFFGKAQVPELGERDGGEEMRVRHLSELEGNVGKYLGSVDAELQGSVPVFELPEGGHDEGAELPGSVPALELPEGGHDESAEGMGTVKHR</sequence>
<comment type="subcellular location">
    <subcellularLocation>
        <location evidence="1">Membrane</location>
        <topology evidence="1">Single-pass membrane protein</topology>
    </subcellularLocation>
</comment>
<evidence type="ECO:0000313" key="8">
    <source>
        <dbReference type="EMBL" id="RPB06875.1"/>
    </source>
</evidence>
<dbReference type="PANTHER" id="PTHR15549">
    <property type="entry name" value="PAIRED IMMUNOGLOBULIN-LIKE TYPE 2 RECEPTOR"/>
    <property type="match status" value="1"/>
</dbReference>
<keyword evidence="9" id="KW-1185">Reference proteome</keyword>
<keyword evidence="7" id="KW-0732">Signal</keyword>
<protein>
    <recommendedName>
        <fullName evidence="10">Mid2 domain-containing protein</fullName>
    </recommendedName>
</protein>
<dbReference type="InParanoid" id="A0A3N4KM51"/>
<feature type="compositionally biased region" description="Polar residues" evidence="5">
    <location>
        <begin position="155"/>
        <end position="166"/>
    </location>
</feature>
<name>A0A3N4KM51_9PEZI</name>
<evidence type="ECO:0000256" key="4">
    <source>
        <dbReference type="ARBA" id="ARBA00023136"/>
    </source>
</evidence>
<feature type="region of interest" description="Disordered" evidence="5">
    <location>
        <begin position="155"/>
        <end position="183"/>
    </location>
</feature>
<dbReference type="GO" id="GO:0016020">
    <property type="term" value="C:membrane"/>
    <property type="evidence" value="ECO:0007669"/>
    <property type="project" value="UniProtKB-SubCell"/>
</dbReference>
<feature type="transmembrane region" description="Helical" evidence="6">
    <location>
        <begin position="184"/>
        <end position="205"/>
    </location>
</feature>
<keyword evidence="2 6" id="KW-0812">Transmembrane</keyword>
<dbReference type="EMBL" id="ML119211">
    <property type="protein sequence ID" value="RPB06875.1"/>
    <property type="molecule type" value="Genomic_DNA"/>
</dbReference>
<feature type="chain" id="PRO_5017956520" description="Mid2 domain-containing protein" evidence="7">
    <location>
        <begin position="23"/>
        <end position="300"/>
    </location>
</feature>
<feature type="region of interest" description="Disordered" evidence="5">
    <location>
        <begin position="263"/>
        <end position="300"/>
    </location>
</feature>
<evidence type="ECO:0008006" key="10">
    <source>
        <dbReference type="Google" id="ProtNLM"/>
    </source>
</evidence>
<evidence type="ECO:0000313" key="9">
    <source>
        <dbReference type="Proteomes" id="UP000277580"/>
    </source>
</evidence>
<evidence type="ECO:0000256" key="5">
    <source>
        <dbReference type="SAM" id="MobiDB-lite"/>
    </source>
</evidence>
<proteinExistence type="predicted"/>
<evidence type="ECO:0000256" key="2">
    <source>
        <dbReference type="ARBA" id="ARBA00022692"/>
    </source>
</evidence>
<keyword evidence="3 6" id="KW-1133">Transmembrane helix</keyword>
<dbReference type="PANTHER" id="PTHR15549:SF26">
    <property type="entry name" value="AXIAL BUDDING PATTERN PROTEIN 2-RELATED"/>
    <property type="match status" value="1"/>
</dbReference>
<evidence type="ECO:0000256" key="1">
    <source>
        <dbReference type="ARBA" id="ARBA00004167"/>
    </source>
</evidence>
<feature type="compositionally biased region" description="Low complexity" evidence="5">
    <location>
        <begin position="172"/>
        <end position="183"/>
    </location>
</feature>
<evidence type="ECO:0000256" key="3">
    <source>
        <dbReference type="ARBA" id="ARBA00022989"/>
    </source>
</evidence>
<dbReference type="GO" id="GO:0071944">
    <property type="term" value="C:cell periphery"/>
    <property type="evidence" value="ECO:0007669"/>
    <property type="project" value="UniProtKB-ARBA"/>
</dbReference>
<accession>A0A3N4KM51</accession>
<gene>
    <name evidence="8" type="ORF">P167DRAFT_540521</name>
</gene>
<dbReference type="Proteomes" id="UP000277580">
    <property type="component" value="Unassembled WGS sequence"/>
</dbReference>
<evidence type="ECO:0000256" key="6">
    <source>
        <dbReference type="SAM" id="Phobius"/>
    </source>
</evidence>
<feature type="signal peptide" evidence="7">
    <location>
        <begin position="1"/>
        <end position="22"/>
    </location>
</feature>
<organism evidence="8 9">
    <name type="scientific">Morchella conica CCBAS932</name>
    <dbReference type="NCBI Taxonomy" id="1392247"/>
    <lineage>
        <taxon>Eukaryota</taxon>
        <taxon>Fungi</taxon>
        <taxon>Dikarya</taxon>
        <taxon>Ascomycota</taxon>
        <taxon>Pezizomycotina</taxon>
        <taxon>Pezizomycetes</taxon>
        <taxon>Pezizales</taxon>
        <taxon>Morchellaceae</taxon>
        <taxon>Morchella</taxon>
    </lineage>
</organism>
<keyword evidence="4 6" id="KW-0472">Membrane</keyword>
<dbReference type="AlphaFoldDB" id="A0A3N4KM51"/>